<dbReference type="Proteomes" id="UP000182332">
    <property type="component" value="Unassembled WGS sequence"/>
</dbReference>
<dbReference type="EMBL" id="FOHW01000026">
    <property type="protein sequence ID" value="SET81492.1"/>
    <property type="molecule type" value="Genomic_DNA"/>
</dbReference>
<evidence type="ECO:0008006" key="4">
    <source>
        <dbReference type="Google" id="ProtNLM"/>
    </source>
</evidence>
<gene>
    <name evidence="2" type="ORF">SAMN05216197_12675</name>
</gene>
<keyword evidence="1" id="KW-0812">Transmembrane</keyword>
<dbReference type="OrthoDB" id="7014840at2"/>
<reference evidence="2 3" key="1">
    <citation type="submission" date="2016-10" db="EMBL/GenBank/DDBJ databases">
        <authorList>
            <person name="de Groot N.N."/>
        </authorList>
    </citation>
    <scope>NUCLEOTIDE SEQUENCE [LARGE SCALE GENOMIC DNA]</scope>
    <source>
        <strain evidence="2 3">DSM 11363</strain>
    </source>
</reference>
<organism evidence="2 3">
    <name type="scientific">Pseudomonas graminis</name>
    <dbReference type="NCBI Taxonomy" id="158627"/>
    <lineage>
        <taxon>Bacteria</taxon>
        <taxon>Pseudomonadati</taxon>
        <taxon>Pseudomonadota</taxon>
        <taxon>Gammaproteobacteria</taxon>
        <taxon>Pseudomonadales</taxon>
        <taxon>Pseudomonadaceae</taxon>
        <taxon>Pseudomonas</taxon>
    </lineage>
</organism>
<proteinExistence type="predicted"/>
<accession>A0A1I0HCT5</accession>
<dbReference type="AlphaFoldDB" id="A0A1I0HCT5"/>
<protein>
    <recommendedName>
        <fullName evidence="4">DUF3742 family protein</fullName>
    </recommendedName>
</protein>
<keyword evidence="1" id="KW-1133">Transmembrane helix</keyword>
<evidence type="ECO:0000313" key="2">
    <source>
        <dbReference type="EMBL" id="SET81492.1"/>
    </source>
</evidence>
<evidence type="ECO:0000313" key="3">
    <source>
        <dbReference type="Proteomes" id="UP000182332"/>
    </source>
</evidence>
<keyword evidence="1" id="KW-0472">Membrane</keyword>
<feature type="transmembrane region" description="Helical" evidence="1">
    <location>
        <begin position="39"/>
        <end position="72"/>
    </location>
</feature>
<evidence type="ECO:0000256" key="1">
    <source>
        <dbReference type="SAM" id="Phobius"/>
    </source>
</evidence>
<sequence>MATSRQPGVANRLGYSIGRVIRFFLVDSNSLLRWVKRAVLLVLLTAVAVQFLSWIAGAVLSLISFGLILFVLAKGDLSPMAQVSECMREDEGGYRYGLSGYGYYLNGERIDGDDS</sequence>
<name>A0A1I0HCT5_9PSED</name>